<dbReference type="NCBIfam" id="TIGR03015">
    <property type="entry name" value="pepcterm_ATPase"/>
    <property type="match status" value="1"/>
</dbReference>
<gene>
    <name evidence="3" type="ORF">JFN93_20425</name>
</gene>
<dbReference type="PANTHER" id="PTHR35894">
    <property type="entry name" value="GENERAL SECRETION PATHWAY PROTEIN A-RELATED"/>
    <property type="match status" value="1"/>
</dbReference>
<name>A0A8J7M1R8_9BACT</name>
<proteinExistence type="predicted"/>
<dbReference type="CDD" id="cd00009">
    <property type="entry name" value="AAA"/>
    <property type="match status" value="1"/>
</dbReference>
<dbReference type="EMBL" id="JAEMHM010000020">
    <property type="protein sequence ID" value="MBJ6727084.1"/>
    <property type="molecule type" value="Genomic_DNA"/>
</dbReference>
<dbReference type="Pfam" id="PF13401">
    <property type="entry name" value="AAA_22"/>
    <property type="match status" value="1"/>
</dbReference>
<dbReference type="InterPro" id="IPR052026">
    <property type="entry name" value="ExeA_AAA_ATPase_DNA-bind"/>
</dbReference>
<feature type="compositionally biased region" description="Polar residues" evidence="1">
    <location>
        <begin position="317"/>
        <end position="328"/>
    </location>
</feature>
<dbReference type="InterPro" id="IPR017466">
    <property type="entry name" value="XrtA-assoc_ATPase-like"/>
</dbReference>
<dbReference type="AlphaFoldDB" id="A0A8J7M1R8"/>
<dbReference type="Proteomes" id="UP000636888">
    <property type="component" value="Unassembled WGS sequence"/>
</dbReference>
<evidence type="ECO:0000259" key="2">
    <source>
        <dbReference type="SMART" id="SM00382"/>
    </source>
</evidence>
<dbReference type="PANTHER" id="PTHR35894:SF1">
    <property type="entry name" value="PHOSPHORIBULOKINASE _ URIDINE KINASE FAMILY"/>
    <property type="match status" value="1"/>
</dbReference>
<accession>A0A8J7M1R8</accession>
<dbReference type="GO" id="GO:0016887">
    <property type="term" value="F:ATP hydrolysis activity"/>
    <property type="evidence" value="ECO:0007669"/>
    <property type="project" value="InterPro"/>
</dbReference>
<feature type="domain" description="AAA+ ATPase" evidence="2">
    <location>
        <begin position="42"/>
        <end position="195"/>
    </location>
</feature>
<evidence type="ECO:0000313" key="4">
    <source>
        <dbReference type="Proteomes" id="UP000636888"/>
    </source>
</evidence>
<evidence type="ECO:0000313" key="3">
    <source>
        <dbReference type="EMBL" id="MBJ6727084.1"/>
    </source>
</evidence>
<evidence type="ECO:0000256" key="1">
    <source>
        <dbReference type="SAM" id="MobiDB-lite"/>
    </source>
</evidence>
<protein>
    <submittedName>
        <fullName evidence="3">AAA family ATPase</fullName>
    </submittedName>
</protein>
<comment type="caution">
    <text evidence="3">The sequence shown here is derived from an EMBL/GenBank/DDBJ whole genome shotgun (WGS) entry which is preliminary data.</text>
</comment>
<organism evidence="3 4">
    <name type="scientific">Geomesophilobacter sediminis</name>
    <dbReference type="NCBI Taxonomy" id="2798584"/>
    <lineage>
        <taxon>Bacteria</taxon>
        <taxon>Pseudomonadati</taxon>
        <taxon>Thermodesulfobacteriota</taxon>
        <taxon>Desulfuromonadia</taxon>
        <taxon>Geobacterales</taxon>
        <taxon>Geobacteraceae</taxon>
        <taxon>Geomesophilobacter</taxon>
    </lineage>
</organism>
<dbReference type="InterPro" id="IPR003593">
    <property type="entry name" value="AAA+_ATPase"/>
</dbReference>
<dbReference type="InterPro" id="IPR027417">
    <property type="entry name" value="P-loop_NTPase"/>
</dbReference>
<feature type="region of interest" description="Disordered" evidence="1">
    <location>
        <begin position="309"/>
        <end position="341"/>
    </location>
</feature>
<keyword evidence="4" id="KW-1185">Reference proteome</keyword>
<reference evidence="3" key="1">
    <citation type="submission" date="2020-12" db="EMBL/GenBank/DDBJ databases">
        <title>Geomonas sp. Red875, isolated from river sediment.</title>
        <authorList>
            <person name="Xu Z."/>
            <person name="Zhang Z."/>
            <person name="Masuda Y."/>
            <person name="Itoh H."/>
            <person name="Senoo K."/>
        </authorList>
    </citation>
    <scope>NUCLEOTIDE SEQUENCE</scope>
    <source>
        <strain evidence="3">Red875</strain>
    </source>
</reference>
<feature type="compositionally biased region" description="Basic and acidic residues" evidence="1">
    <location>
        <begin position="329"/>
        <end position="341"/>
    </location>
</feature>
<dbReference type="SUPFAM" id="SSF52540">
    <property type="entry name" value="P-loop containing nucleoside triphosphate hydrolases"/>
    <property type="match status" value="1"/>
</dbReference>
<dbReference type="InterPro" id="IPR049945">
    <property type="entry name" value="AAA_22"/>
</dbReference>
<dbReference type="Gene3D" id="3.40.50.300">
    <property type="entry name" value="P-loop containing nucleotide triphosphate hydrolases"/>
    <property type="match status" value="1"/>
</dbReference>
<dbReference type="RefSeq" id="WP_199386000.1">
    <property type="nucleotide sequence ID" value="NZ_JAEMHM010000020.1"/>
</dbReference>
<sequence length="362" mass="40936">MYEAFFNLKMKPFELLPNPEFLFMSRSHKRILSYLDYGISERIGFILLTGEVGSGKTTVIRNLINRHLEKIILSKVFNTRVDSTQLIAMINDDFGLPIKDLDKISLLRSLNSFLIQQFRIGRKPVLIIDEAQNLTPELLEEVRMLSNLETDNAKLLQIILVGQPELRQTLALPQLIQLRQRISINCHIDPLSRGETGEYIQHRLEVAGNRNAVHFRDEGVDVIFNSSRGIPRLINILCDFLLLSAYAEGTKVVGRGMVEDIVTDLNFEKHFWGNNDPNLPTNEAEVAVRTGNTDLDKITGITDLRSFSTPAPEIKQETTPPISTGANTKQDRSGTEKDVSDVKTGDGKALEFIKNFLKMKIF</sequence>
<dbReference type="SMART" id="SM00382">
    <property type="entry name" value="AAA"/>
    <property type="match status" value="1"/>
</dbReference>